<evidence type="ECO:0000313" key="6">
    <source>
        <dbReference type="Proteomes" id="UP000886723"/>
    </source>
</evidence>
<dbReference type="InterPro" id="IPR009051">
    <property type="entry name" value="Helical_ferredxn"/>
</dbReference>
<sequence length="376" mass="44002">MEKRLMENLGISPSLLGFGCMRFPVTADGKIDEATTEKMLDRAMELGVTYYDTAYPYHNGDSEPFVGRVLNKYDRSSYFLATKLPIWLVESREEAEKKFYEQLERLDKEYVDFYLIHALDKERFEKMKELDIVSMCEDLRSKGKIRYLGFSFHDDYEVFEEIINYHHWDFCQIQYNYMDTEIQAGDKGYRLAEEKGIPMVIMEPVRGGLLSGFSQDIEDMFRKVNPDKSVASWALRWVASHPNVKVVLSGMSDPAQVEDNLNTFNNFQPLSDKEEETVKQVVDTLRARVQNRCTGCRYCMPCPQGVNIPDSFRIWNDYHIYQKYGVVKDRWEGMKDEEKPKNCVECGACEEQCPQKINIREDLKRVQAELDAPQWK</sequence>
<evidence type="ECO:0000313" key="5">
    <source>
        <dbReference type="EMBL" id="HIV13648.1"/>
    </source>
</evidence>
<organism evidence="5 6">
    <name type="scientific">Candidatus Pullilachnospira stercoravium</name>
    <dbReference type="NCBI Taxonomy" id="2840913"/>
    <lineage>
        <taxon>Bacteria</taxon>
        <taxon>Bacillati</taxon>
        <taxon>Bacillota</taxon>
        <taxon>Clostridia</taxon>
        <taxon>Lachnospirales</taxon>
        <taxon>Lachnospiraceae</taxon>
        <taxon>Lachnospiraceae incertae sedis</taxon>
        <taxon>Candidatus Pullilachnospira</taxon>
    </lineage>
</organism>
<dbReference type="InterPro" id="IPR017896">
    <property type="entry name" value="4Fe4S_Fe-S-bd"/>
</dbReference>
<dbReference type="AlphaFoldDB" id="A0A9D1T7M3"/>
<reference evidence="5" key="2">
    <citation type="journal article" date="2021" name="PeerJ">
        <title>Extensive microbial diversity within the chicken gut microbiome revealed by metagenomics and culture.</title>
        <authorList>
            <person name="Gilroy R."/>
            <person name="Ravi A."/>
            <person name="Getino M."/>
            <person name="Pursley I."/>
            <person name="Horton D.L."/>
            <person name="Alikhan N.F."/>
            <person name="Baker D."/>
            <person name="Gharbi K."/>
            <person name="Hall N."/>
            <person name="Watson M."/>
            <person name="Adriaenssens E.M."/>
            <person name="Foster-Nyarko E."/>
            <person name="Jarju S."/>
            <person name="Secka A."/>
            <person name="Antonio M."/>
            <person name="Oren A."/>
            <person name="Chaudhuri R.R."/>
            <person name="La Ragione R."/>
            <person name="Hildebrand F."/>
            <person name="Pallen M.J."/>
        </authorList>
    </citation>
    <scope>NUCLEOTIDE SEQUENCE</scope>
    <source>
        <strain evidence="5">ChiBcec2-4451</strain>
    </source>
</reference>
<dbReference type="InterPro" id="IPR036812">
    <property type="entry name" value="NAD(P)_OxRdtase_dom_sf"/>
</dbReference>
<dbReference type="PANTHER" id="PTHR43312:SF2">
    <property type="entry name" value="OXIDOREDUCTASE"/>
    <property type="match status" value="1"/>
</dbReference>
<feature type="domain" description="4Fe-4S ferredoxin-type" evidence="4">
    <location>
        <begin position="334"/>
        <end position="362"/>
    </location>
</feature>
<accession>A0A9D1T7M3</accession>
<keyword evidence="3" id="KW-0411">Iron-sulfur</keyword>
<dbReference type="EMBL" id="DVON01000232">
    <property type="protein sequence ID" value="HIV13648.1"/>
    <property type="molecule type" value="Genomic_DNA"/>
</dbReference>
<keyword evidence="2" id="KW-0408">Iron</keyword>
<evidence type="ECO:0000259" key="4">
    <source>
        <dbReference type="PROSITE" id="PS51379"/>
    </source>
</evidence>
<proteinExistence type="predicted"/>
<dbReference type="InterPro" id="IPR023210">
    <property type="entry name" value="NADP_OxRdtase_dom"/>
</dbReference>
<dbReference type="CDD" id="cd19096">
    <property type="entry name" value="AKR_Fe-S_oxidoreductase"/>
    <property type="match status" value="1"/>
</dbReference>
<keyword evidence="1" id="KW-0479">Metal-binding</keyword>
<comment type="caution">
    <text evidence="5">The sequence shown here is derived from an EMBL/GenBank/DDBJ whole genome shotgun (WGS) entry which is preliminary data.</text>
</comment>
<dbReference type="PANTHER" id="PTHR43312">
    <property type="entry name" value="D-THREO-ALDOSE 1-DEHYDROGENASE"/>
    <property type="match status" value="1"/>
</dbReference>
<dbReference type="InterPro" id="IPR053135">
    <property type="entry name" value="AKR2_Oxidoreductase"/>
</dbReference>
<evidence type="ECO:0000256" key="1">
    <source>
        <dbReference type="ARBA" id="ARBA00022723"/>
    </source>
</evidence>
<dbReference type="Pfam" id="PF00248">
    <property type="entry name" value="Aldo_ket_red"/>
    <property type="match status" value="1"/>
</dbReference>
<dbReference type="SUPFAM" id="SSF46548">
    <property type="entry name" value="alpha-helical ferredoxin"/>
    <property type="match status" value="1"/>
</dbReference>
<dbReference type="Gene3D" id="1.10.1060.10">
    <property type="entry name" value="Alpha-helical ferredoxin"/>
    <property type="match status" value="1"/>
</dbReference>
<dbReference type="PROSITE" id="PS00198">
    <property type="entry name" value="4FE4S_FER_1"/>
    <property type="match status" value="1"/>
</dbReference>
<reference evidence="5" key="1">
    <citation type="submission" date="2020-10" db="EMBL/GenBank/DDBJ databases">
        <authorList>
            <person name="Gilroy R."/>
        </authorList>
    </citation>
    <scope>NUCLEOTIDE SEQUENCE</scope>
    <source>
        <strain evidence="5">ChiBcec2-4451</strain>
    </source>
</reference>
<dbReference type="PROSITE" id="PS51257">
    <property type="entry name" value="PROKAR_LIPOPROTEIN"/>
    <property type="match status" value="1"/>
</dbReference>
<name>A0A9D1T7M3_9FIRM</name>
<dbReference type="Pfam" id="PF13187">
    <property type="entry name" value="Fer4_9"/>
    <property type="match status" value="1"/>
</dbReference>
<gene>
    <name evidence="5" type="ORF">IAA63_10985</name>
</gene>
<dbReference type="Proteomes" id="UP000886723">
    <property type="component" value="Unassembled WGS sequence"/>
</dbReference>
<evidence type="ECO:0000256" key="3">
    <source>
        <dbReference type="ARBA" id="ARBA00023014"/>
    </source>
</evidence>
<dbReference type="Gene3D" id="3.20.20.100">
    <property type="entry name" value="NADP-dependent oxidoreductase domain"/>
    <property type="match status" value="1"/>
</dbReference>
<dbReference type="GO" id="GO:0046872">
    <property type="term" value="F:metal ion binding"/>
    <property type="evidence" value="ECO:0007669"/>
    <property type="project" value="UniProtKB-KW"/>
</dbReference>
<evidence type="ECO:0000256" key="2">
    <source>
        <dbReference type="ARBA" id="ARBA00023004"/>
    </source>
</evidence>
<dbReference type="PROSITE" id="PS51379">
    <property type="entry name" value="4FE4S_FER_2"/>
    <property type="match status" value="1"/>
</dbReference>
<dbReference type="InterPro" id="IPR017900">
    <property type="entry name" value="4Fe4S_Fe_S_CS"/>
</dbReference>
<protein>
    <submittedName>
        <fullName evidence="5">Aldo/keto reductase</fullName>
    </submittedName>
</protein>
<dbReference type="SUPFAM" id="SSF51430">
    <property type="entry name" value="NAD(P)-linked oxidoreductase"/>
    <property type="match status" value="1"/>
</dbReference>
<dbReference type="GO" id="GO:0051536">
    <property type="term" value="F:iron-sulfur cluster binding"/>
    <property type="evidence" value="ECO:0007669"/>
    <property type="project" value="UniProtKB-KW"/>
</dbReference>